<evidence type="ECO:0000313" key="2">
    <source>
        <dbReference type="EMBL" id="THU54601.1"/>
    </source>
</evidence>
<keyword evidence="3" id="KW-1185">Reference proteome</keyword>
<dbReference type="PANTHER" id="PTHR46023:SF6">
    <property type="entry name" value="LIPASE CLASS 3 FAMILY PROTEIN"/>
    <property type="match status" value="1"/>
</dbReference>
<feature type="domain" description="Fungal lipase-type" evidence="1">
    <location>
        <begin position="123"/>
        <end position="240"/>
    </location>
</feature>
<dbReference type="InterPro" id="IPR029058">
    <property type="entry name" value="AB_hydrolase_fold"/>
</dbReference>
<dbReference type="Proteomes" id="UP000317650">
    <property type="component" value="Chromosome 10"/>
</dbReference>
<accession>A0A4S8J045</accession>
<evidence type="ECO:0000259" key="1">
    <source>
        <dbReference type="Pfam" id="PF01764"/>
    </source>
</evidence>
<organism evidence="2 3">
    <name type="scientific">Musa balbisiana</name>
    <name type="common">Banana</name>
    <dbReference type="NCBI Taxonomy" id="52838"/>
    <lineage>
        <taxon>Eukaryota</taxon>
        <taxon>Viridiplantae</taxon>
        <taxon>Streptophyta</taxon>
        <taxon>Embryophyta</taxon>
        <taxon>Tracheophyta</taxon>
        <taxon>Spermatophyta</taxon>
        <taxon>Magnoliopsida</taxon>
        <taxon>Liliopsida</taxon>
        <taxon>Zingiberales</taxon>
        <taxon>Musaceae</taxon>
        <taxon>Musa</taxon>
    </lineage>
</organism>
<dbReference type="EMBL" id="PYDT01000008">
    <property type="protein sequence ID" value="THU54601.1"/>
    <property type="molecule type" value="Genomic_DNA"/>
</dbReference>
<proteinExistence type="predicted"/>
<dbReference type="PANTHER" id="PTHR46023">
    <property type="entry name" value="LIPASE CLASS 3 PROTEIN-LIKE"/>
    <property type="match status" value="1"/>
</dbReference>
<gene>
    <name evidence="2" type="ORF">C4D60_Mb10t26830</name>
</gene>
<sequence>MNIPKDTDIHKHYIKHHRLPFIFGKAKTVLVQCCMQFQGNLHVASVYAGSDCVELKGPEVLAELIRLLRLLNLCYLFSKRPFPIFLESAGYSPEDVLLQEPKAGLLKPAFTILDDKETKCFLLLIRGTHSIKDTLTAATGAVVPFHHSVLDEGGVKKLVLGYAHCGMVAAARWIAKCTTPCLLKAVNQQPDYKIKIVGHSLGGGTAALLAYILRERKEFFSSTCVAFAPGVQLNTTANSHAKVKHFILSSVIKDSYIRMYET</sequence>
<name>A0A4S8J045_MUSBA</name>
<dbReference type="CDD" id="cd00519">
    <property type="entry name" value="Lipase_3"/>
    <property type="match status" value="1"/>
</dbReference>
<dbReference type="SUPFAM" id="SSF53474">
    <property type="entry name" value="alpha/beta-Hydrolases"/>
    <property type="match status" value="1"/>
</dbReference>
<dbReference type="AlphaFoldDB" id="A0A4S8J045"/>
<dbReference type="Pfam" id="PF01764">
    <property type="entry name" value="Lipase_3"/>
    <property type="match status" value="1"/>
</dbReference>
<dbReference type="InterPro" id="IPR002921">
    <property type="entry name" value="Fungal_lipase-type"/>
</dbReference>
<reference evidence="2 3" key="1">
    <citation type="journal article" date="2019" name="Nat. Plants">
        <title>Genome sequencing of Musa balbisiana reveals subgenome evolution and function divergence in polyploid bananas.</title>
        <authorList>
            <person name="Yao X."/>
        </authorList>
    </citation>
    <scope>NUCLEOTIDE SEQUENCE [LARGE SCALE GENOMIC DNA]</scope>
    <source>
        <strain evidence="3">cv. DH-PKW</strain>
        <tissue evidence="2">Leaves</tissue>
    </source>
</reference>
<protein>
    <recommendedName>
        <fullName evidence="1">Fungal lipase-type domain-containing protein</fullName>
    </recommendedName>
</protein>
<dbReference type="Gene3D" id="3.40.50.1820">
    <property type="entry name" value="alpha/beta hydrolase"/>
    <property type="match status" value="1"/>
</dbReference>
<comment type="caution">
    <text evidence="2">The sequence shown here is derived from an EMBL/GenBank/DDBJ whole genome shotgun (WGS) entry which is preliminary data.</text>
</comment>
<dbReference type="GO" id="GO:0006629">
    <property type="term" value="P:lipid metabolic process"/>
    <property type="evidence" value="ECO:0007669"/>
    <property type="project" value="InterPro"/>
</dbReference>
<evidence type="ECO:0000313" key="3">
    <source>
        <dbReference type="Proteomes" id="UP000317650"/>
    </source>
</evidence>